<accession>A0A9X1FD73</accession>
<gene>
    <name evidence="1" type="ORF">KCG49_16345</name>
</gene>
<organism evidence="1 2">
    <name type="scientific">Winogradskyella luteola</name>
    <dbReference type="NCBI Taxonomy" id="2828330"/>
    <lineage>
        <taxon>Bacteria</taxon>
        <taxon>Pseudomonadati</taxon>
        <taxon>Bacteroidota</taxon>
        <taxon>Flavobacteriia</taxon>
        <taxon>Flavobacteriales</taxon>
        <taxon>Flavobacteriaceae</taxon>
        <taxon>Winogradskyella</taxon>
    </lineage>
</organism>
<name>A0A9X1FD73_9FLAO</name>
<proteinExistence type="predicted"/>
<evidence type="ECO:0000313" key="1">
    <source>
        <dbReference type="EMBL" id="MBV7270755.1"/>
    </source>
</evidence>
<dbReference type="PANTHER" id="PTHR24273">
    <property type="entry name" value="FI04643P-RELATED"/>
    <property type="match status" value="1"/>
</dbReference>
<dbReference type="Proteomes" id="UP001138894">
    <property type="component" value="Unassembled WGS sequence"/>
</dbReference>
<comment type="caution">
    <text evidence="1">The sequence shown here is derived from an EMBL/GenBank/DDBJ whole genome shotgun (WGS) entry which is preliminary data.</text>
</comment>
<dbReference type="PANTHER" id="PTHR24273:SF32">
    <property type="entry name" value="HYALIN"/>
    <property type="match status" value="1"/>
</dbReference>
<dbReference type="AlphaFoldDB" id="A0A9X1FD73"/>
<evidence type="ECO:0000313" key="2">
    <source>
        <dbReference type="Proteomes" id="UP001138894"/>
    </source>
</evidence>
<feature type="non-terminal residue" evidence="1">
    <location>
        <position position="226"/>
    </location>
</feature>
<keyword evidence="2" id="KW-1185">Reference proteome</keyword>
<reference evidence="1" key="1">
    <citation type="submission" date="2021-04" db="EMBL/GenBank/DDBJ databases">
        <authorList>
            <person name="Pira H."/>
            <person name="Risdian C."/>
            <person name="Wink J."/>
        </authorList>
    </citation>
    <scope>NUCLEOTIDE SEQUENCE</scope>
    <source>
        <strain evidence="1">WHY3</strain>
    </source>
</reference>
<feature type="non-terminal residue" evidence="1">
    <location>
        <position position="1"/>
    </location>
</feature>
<evidence type="ECO:0008006" key="3">
    <source>
        <dbReference type="Google" id="ProtNLM"/>
    </source>
</evidence>
<protein>
    <recommendedName>
        <fullName evidence="3">HYR domain-containing protein</fullName>
    </recommendedName>
</protein>
<dbReference type="EMBL" id="JAGSPD010000044">
    <property type="protein sequence ID" value="MBV7270755.1"/>
    <property type="molecule type" value="Genomic_DNA"/>
</dbReference>
<sequence>DITVQLDATGNASIIPADIDNGSSDNCGSISLSASQTAFTCADIGTNNITLTVDDGNGQTDTCVAIVTVEDNIDPVALCQDITVQLDATGNASILPSDIDNGSSDNCGSVSLSASQTAFTCADIGTNNITLTVDDGNEQTDTCVAIVTVEDNIDPVALCQDITVQLDATGNASILPSDIDNGSSDNCGGVSLSASQTAFTCADIGTNNITLTVDDGNGQTDTCVAI</sequence>